<feature type="region of interest" description="Disordered" evidence="3">
    <location>
        <begin position="43"/>
        <end position="64"/>
    </location>
</feature>
<dbReference type="PANTHER" id="PTHR44472:SF1">
    <property type="entry name" value="DDB1 AND CUL4 ASSOCIATED FACTOR 4"/>
    <property type="match status" value="1"/>
</dbReference>
<keyword evidence="1" id="KW-0853">WD repeat</keyword>
<proteinExistence type="predicted"/>
<sequence length="509" mass="57134">MSFNIPGYFLDQKTKKLFKITQHGPFSLKELQKRVKAEEEQEAAEAAKSQSSKSCNTPKQRSPVNITQFLRQRATLGSINNPLLNNGATHSPSGIPFLMTQLKHRTSVELEGPKRMYDNMKVDLTADPDYGEMVMSHRSGKLVRFGYQVNPGFQIWNAGSDWSTGSSDALSLQFGTYNFMLNGQERRTIVGTSGGNLWRHSVPVLPHIQRDDLSQHFLTSNGSIRDDTNILPTPTVSYLDYIWPSADSLFTKNKDLFWSSSVCDEHDHVVVGGDQALYQLSSAFEPISSRKVKSSIFTTHLPNDQPNICWIGSRNGLIQSIDFRQKNININTEFKQSSSVVEIHTLNGFELLTIGMDGSVDIWDKRQPKQYSNQHRNRGKGGYHPQATNLPSPIRTLKGHINESSSSLGFDVDLENNLLMLSGSDGVVRIWSMFSSNTNEPIWCSEKFSTPVPAVKFIVNQNQRPRLQDGWASLIKEPALSRHYPGIILFGTTHEDSDVSSVQWLTALK</sequence>
<dbReference type="InterPro" id="IPR015943">
    <property type="entry name" value="WD40/YVTN_repeat-like_dom_sf"/>
</dbReference>
<dbReference type="Proteomes" id="UP000603453">
    <property type="component" value="Unassembled WGS sequence"/>
</dbReference>
<evidence type="ECO:0000313" key="4">
    <source>
        <dbReference type="EMBL" id="KAG2195127.1"/>
    </source>
</evidence>
<gene>
    <name evidence="4" type="ORF">INT47_006991</name>
</gene>
<protein>
    <recommendedName>
        <fullName evidence="6">WD40 repeat-like protein</fullName>
    </recommendedName>
</protein>
<dbReference type="SUPFAM" id="SSF50978">
    <property type="entry name" value="WD40 repeat-like"/>
    <property type="match status" value="1"/>
</dbReference>
<dbReference type="InterPro" id="IPR036322">
    <property type="entry name" value="WD40_repeat_dom_sf"/>
</dbReference>
<dbReference type="OrthoDB" id="128867at2759"/>
<dbReference type="EMBL" id="JAEPRD010000179">
    <property type="protein sequence ID" value="KAG2195127.1"/>
    <property type="molecule type" value="Genomic_DNA"/>
</dbReference>
<dbReference type="PANTHER" id="PTHR44472">
    <property type="entry name" value="DDB1- AND CUL4-ASSOCIATED FACTOR 4-RELATED"/>
    <property type="match status" value="1"/>
</dbReference>
<evidence type="ECO:0008006" key="6">
    <source>
        <dbReference type="Google" id="ProtNLM"/>
    </source>
</evidence>
<dbReference type="GO" id="GO:0080008">
    <property type="term" value="C:Cul4-RING E3 ubiquitin ligase complex"/>
    <property type="evidence" value="ECO:0007669"/>
    <property type="project" value="TreeGrafter"/>
</dbReference>
<dbReference type="Gene3D" id="2.130.10.10">
    <property type="entry name" value="YVTN repeat-like/Quinoprotein amine dehydrogenase"/>
    <property type="match status" value="1"/>
</dbReference>
<keyword evidence="2" id="KW-0677">Repeat</keyword>
<evidence type="ECO:0000256" key="3">
    <source>
        <dbReference type="SAM" id="MobiDB-lite"/>
    </source>
</evidence>
<name>A0A8H7UV19_9FUNG</name>
<organism evidence="4 5">
    <name type="scientific">Mucor saturninus</name>
    <dbReference type="NCBI Taxonomy" id="64648"/>
    <lineage>
        <taxon>Eukaryota</taxon>
        <taxon>Fungi</taxon>
        <taxon>Fungi incertae sedis</taxon>
        <taxon>Mucoromycota</taxon>
        <taxon>Mucoromycotina</taxon>
        <taxon>Mucoromycetes</taxon>
        <taxon>Mucorales</taxon>
        <taxon>Mucorineae</taxon>
        <taxon>Mucoraceae</taxon>
        <taxon>Mucor</taxon>
    </lineage>
</organism>
<feature type="compositionally biased region" description="Low complexity" evidence="3">
    <location>
        <begin position="44"/>
        <end position="54"/>
    </location>
</feature>
<reference evidence="4" key="1">
    <citation type="submission" date="2020-12" db="EMBL/GenBank/DDBJ databases">
        <title>Metabolic potential, ecology and presence of endohyphal bacteria is reflected in genomic diversity of Mucoromycotina.</title>
        <authorList>
            <person name="Muszewska A."/>
            <person name="Okrasinska A."/>
            <person name="Steczkiewicz K."/>
            <person name="Drgas O."/>
            <person name="Orlowska M."/>
            <person name="Perlinska-Lenart U."/>
            <person name="Aleksandrzak-Piekarczyk T."/>
            <person name="Szatraj K."/>
            <person name="Zielenkiewicz U."/>
            <person name="Pilsyk S."/>
            <person name="Malc E."/>
            <person name="Mieczkowski P."/>
            <person name="Kruszewska J.S."/>
            <person name="Biernat P."/>
            <person name="Pawlowska J."/>
        </authorList>
    </citation>
    <scope>NUCLEOTIDE SEQUENCE</scope>
    <source>
        <strain evidence="4">WA0000017839</strain>
    </source>
</reference>
<dbReference type="InterPro" id="IPR052254">
    <property type="entry name" value="CUL4-DDB1_E3_ligase_receptor"/>
</dbReference>
<keyword evidence="5" id="KW-1185">Reference proteome</keyword>
<accession>A0A8H7UV19</accession>
<dbReference type="AlphaFoldDB" id="A0A8H7UV19"/>
<evidence type="ECO:0000256" key="1">
    <source>
        <dbReference type="ARBA" id="ARBA00022574"/>
    </source>
</evidence>
<evidence type="ECO:0000313" key="5">
    <source>
        <dbReference type="Proteomes" id="UP000603453"/>
    </source>
</evidence>
<evidence type="ECO:0000256" key="2">
    <source>
        <dbReference type="ARBA" id="ARBA00022737"/>
    </source>
</evidence>
<comment type="caution">
    <text evidence="4">The sequence shown here is derived from an EMBL/GenBank/DDBJ whole genome shotgun (WGS) entry which is preliminary data.</text>
</comment>
<feature type="compositionally biased region" description="Polar residues" evidence="3">
    <location>
        <begin position="55"/>
        <end position="64"/>
    </location>
</feature>